<dbReference type="Pfam" id="PF00682">
    <property type="entry name" value="HMGL-like"/>
    <property type="match status" value="1"/>
</dbReference>
<dbReference type="AlphaFoldDB" id="A0A2T0BIN8"/>
<accession>A0A2T0BIN8</accession>
<dbReference type="PANTHER" id="PTHR42880:SF1">
    <property type="entry name" value="ISOPROPYLMALATE_HOMOCITRATE_CITRAMALATE SYNTHASE FAMILY PROTEIN"/>
    <property type="match status" value="1"/>
</dbReference>
<protein>
    <submittedName>
        <fullName evidence="4">2-isopropylmalate synthase</fullName>
        <ecNumber evidence="4">2.3.3.13</ecNumber>
    </submittedName>
</protein>
<evidence type="ECO:0000256" key="1">
    <source>
        <dbReference type="ARBA" id="ARBA00022679"/>
    </source>
</evidence>
<name>A0A2T0BIN8_9CLOT</name>
<dbReference type="InterPro" id="IPR013785">
    <property type="entry name" value="Aldolase_TIM"/>
</dbReference>
<dbReference type="GO" id="GO:0019752">
    <property type="term" value="P:carboxylic acid metabolic process"/>
    <property type="evidence" value="ECO:0007669"/>
    <property type="project" value="InterPro"/>
</dbReference>
<keyword evidence="5" id="KW-1185">Reference proteome</keyword>
<gene>
    <name evidence="4" type="primary">leuA_4</name>
    <name evidence="4" type="ORF">CLLU_25880</name>
</gene>
<dbReference type="PROSITE" id="PS50991">
    <property type="entry name" value="PYR_CT"/>
    <property type="match status" value="1"/>
</dbReference>
<dbReference type="RefSeq" id="WP_106010186.1">
    <property type="nucleotide sequence ID" value="NZ_PVXP01000044.1"/>
</dbReference>
<reference evidence="4 5" key="1">
    <citation type="submission" date="2018-03" db="EMBL/GenBank/DDBJ databases">
        <title>Genome sequence of Clostridium luticellarii DSM 29923.</title>
        <authorList>
            <person name="Poehlein A."/>
            <person name="Daniel R."/>
        </authorList>
    </citation>
    <scope>NUCLEOTIDE SEQUENCE [LARGE SCALE GENOMIC DNA]</scope>
    <source>
        <strain evidence="4 5">DSM 29923</strain>
    </source>
</reference>
<sequence length="265" mass="29198">MDVKIVDTTLRDGEQKAGIAFGVNEKVRIAKLIDDMGIYQIEAGCPAMGGYEKESIKRIAGLGLKSRISSWNRANIKDIDASIDCNVDIIHISIPTSDLQISSKLGKDKKWVLDRVKRCAAYALDRGFEVTIGMEDASRSDINFLIEFCSAVSEMGIKRVRYSDTVGISYPRRVFYSVKKLMQEVPVEIEIHAHDDFGMALSNSLGAAEAGAKFVDCTISGIGERAGNCDFLKFMQVLNVIEGDNLLSANFNNLLSVEKEIKGIM</sequence>
<dbReference type="Gene3D" id="3.20.20.70">
    <property type="entry name" value="Aldolase class I"/>
    <property type="match status" value="1"/>
</dbReference>
<evidence type="ECO:0000259" key="3">
    <source>
        <dbReference type="PROSITE" id="PS50991"/>
    </source>
</evidence>
<dbReference type="Proteomes" id="UP000237798">
    <property type="component" value="Unassembled WGS sequence"/>
</dbReference>
<dbReference type="SUPFAM" id="SSF51569">
    <property type="entry name" value="Aldolase"/>
    <property type="match status" value="1"/>
</dbReference>
<evidence type="ECO:0000256" key="2">
    <source>
        <dbReference type="RuleBase" id="RU003523"/>
    </source>
</evidence>
<comment type="similarity">
    <text evidence="2">Belongs to the alpha-IPM synthase/homocitrate synthase family.</text>
</comment>
<dbReference type="PROSITE" id="PS00815">
    <property type="entry name" value="AIPM_HOMOCIT_SYNTH_1"/>
    <property type="match status" value="1"/>
</dbReference>
<dbReference type="PANTHER" id="PTHR42880">
    <property type="entry name" value="HOMOCITRATE SYNTHASE"/>
    <property type="match status" value="1"/>
</dbReference>
<keyword evidence="4" id="KW-0012">Acyltransferase</keyword>
<evidence type="ECO:0000313" key="5">
    <source>
        <dbReference type="Proteomes" id="UP000237798"/>
    </source>
</evidence>
<evidence type="ECO:0000313" key="4">
    <source>
        <dbReference type="EMBL" id="PRR83662.1"/>
    </source>
</evidence>
<dbReference type="InterPro" id="IPR000891">
    <property type="entry name" value="PYR_CT"/>
</dbReference>
<proteinExistence type="inferred from homology"/>
<comment type="caution">
    <text evidence="4">The sequence shown here is derived from an EMBL/GenBank/DDBJ whole genome shotgun (WGS) entry which is preliminary data.</text>
</comment>
<keyword evidence="1 2" id="KW-0808">Transferase</keyword>
<dbReference type="PROSITE" id="PS00816">
    <property type="entry name" value="AIPM_HOMOCIT_SYNTH_2"/>
    <property type="match status" value="1"/>
</dbReference>
<organism evidence="4 5">
    <name type="scientific">Clostridium luticellarii</name>
    <dbReference type="NCBI Taxonomy" id="1691940"/>
    <lineage>
        <taxon>Bacteria</taxon>
        <taxon>Bacillati</taxon>
        <taxon>Bacillota</taxon>
        <taxon>Clostridia</taxon>
        <taxon>Eubacteriales</taxon>
        <taxon>Clostridiaceae</taxon>
        <taxon>Clostridium</taxon>
    </lineage>
</organism>
<dbReference type="GO" id="GO:0003852">
    <property type="term" value="F:2-isopropylmalate synthase activity"/>
    <property type="evidence" value="ECO:0007669"/>
    <property type="project" value="UniProtKB-EC"/>
</dbReference>
<dbReference type="EMBL" id="PVXP01000044">
    <property type="protein sequence ID" value="PRR83662.1"/>
    <property type="molecule type" value="Genomic_DNA"/>
</dbReference>
<feature type="domain" description="Pyruvate carboxyltransferase" evidence="3">
    <location>
        <begin position="3"/>
        <end position="255"/>
    </location>
</feature>
<dbReference type="EC" id="2.3.3.13" evidence="4"/>
<dbReference type="OrthoDB" id="9804858at2"/>
<dbReference type="InterPro" id="IPR002034">
    <property type="entry name" value="AIPM/Hcit_synth_CS"/>
</dbReference>